<proteinExistence type="predicted"/>
<dbReference type="EMBL" id="KN832082">
    <property type="protein sequence ID" value="KIN94900.1"/>
    <property type="molecule type" value="Genomic_DNA"/>
</dbReference>
<evidence type="ECO:0000256" key="1">
    <source>
        <dbReference type="SAM" id="MobiDB-lite"/>
    </source>
</evidence>
<feature type="region of interest" description="Disordered" evidence="1">
    <location>
        <begin position="385"/>
        <end position="406"/>
    </location>
</feature>
<dbReference type="AlphaFoldDB" id="A0A0C3NGS0"/>
<protein>
    <submittedName>
        <fullName evidence="2">Uncharacterized protein</fullName>
    </submittedName>
</protein>
<name>A0A0C3NGS0_PISTI</name>
<reference evidence="3" key="2">
    <citation type="submission" date="2015-01" db="EMBL/GenBank/DDBJ databases">
        <title>Evolutionary Origins and Diversification of the Mycorrhizal Mutualists.</title>
        <authorList>
            <consortium name="DOE Joint Genome Institute"/>
            <consortium name="Mycorrhizal Genomics Consortium"/>
            <person name="Kohler A."/>
            <person name="Kuo A."/>
            <person name="Nagy L.G."/>
            <person name="Floudas D."/>
            <person name="Copeland A."/>
            <person name="Barry K.W."/>
            <person name="Cichocki N."/>
            <person name="Veneault-Fourrey C."/>
            <person name="LaButti K."/>
            <person name="Lindquist E.A."/>
            <person name="Lipzen A."/>
            <person name="Lundell T."/>
            <person name="Morin E."/>
            <person name="Murat C."/>
            <person name="Riley R."/>
            <person name="Ohm R."/>
            <person name="Sun H."/>
            <person name="Tunlid A."/>
            <person name="Henrissat B."/>
            <person name="Grigoriev I.V."/>
            <person name="Hibbett D.S."/>
            <person name="Martin F."/>
        </authorList>
    </citation>
    <scope>NUCLEOTIDE SEQUENCE [LARGE SCALE GENOMIC DNA]</scope>
    <source>
        <strain evidence="3">Marx 270</strain>
    </source>
</reference>
<accession>A0A0C3NGS0</accession>
<reference evidence="2 3" key="1">
    <citation type="submission" date="2014-04" db="EMBL/GenBank/DDBJ databases">
        <authorList>
            <consortium name="DOE Joint Genome Institute"/>
            <person name="Kuo A."/>
            <person name="Kohler A."/>
            <person name="Costa M.D."/>
            <person name="Nagy L.G."/>
            <person name="Floudas D."/>
            <person name="Copeland A."/>
            <person name="Barry K.W."/>
            <person name="Cichocki N."/>
            <person name="Veneault-Fourrey C."/>
            <person name="LaButti K."/>
            <person name="Lindquist E.A."/>
            <person name="Lipzen A."/>
            <person name="Lundell T."/>
            <person name="Morin E."/>
            <person name="Murat C."/>
            <person name="Sun H."/>
            <person name="Tunlid A."/>
            <person name="Henrissat B."/>
            <person name="Grigoriev I.V."/>
            <person name="Hibbett D.S."/>
            <person name="Martin F."/>
            <person name="Nordberg H.P."/>
            <person name="Cantor M.N."/>
            <person name="Hua S.X."/>
        </authorList>
    </citation>
    <scope>NUCLEOTIDE SEQUENCE [LARGE SCALE GENOMIC DNA]</scope>
    <source>
        <strain evidence="2 3">Marx 270</strain>
    </source>
</reference>
<keyword evidence="3" id="KW-1185">Reference proteome</keyword>
<evidence type="ECO:0000313" key="3">
    <source>
        <dbReference type="Proteomes" id="UP000054217"/>
    </source>
</evidence>
<dbReference type="OrthoDB" id="3050185at2759"/>
<dbReference type="Proteomes" id="UP000054217">
    <property type="component" value="Unassembled WGS sequence"/>
</dbReference>
<dbReference type="InParanoid" id="A0A0C3NGS0"/>
<organism evidence="2 3">
    <name type="scientific">Pisolithus tinctorius Marx 270</name>
    <dbReference type="NCBI Taxonomy" id="870435"/>
    <lineage>
        <taxon>Eukaryota</taxon>
        <taxon>Fungi</taxon>
        <taxon>Dikarya</taxon>
        <taxon>Basidiomycota</taxon>
        <taxon>Agaricomycotina</taxon>
        <taxon>Agaricomycetes</taxon>
        <taxon>Agaricomycetidae</taxon>
        <taxon>Boletales</taxon>
        <taxon>Sclerodermatineae</taxon>
        <taxon>Pisolithaceae</taxon>
        <taxon>Pisolithus</taxon>
    </lineage>
</organism>
<sequence>MDIKFIGSGTAAKALTYYISDYITKNDLQVHVGLQAIRTAIDSHHKLFINNIETPSSVCEQNLLTKTVNAMMGRREVSHQQVMSYLVGGGDFYTSHEFRIVRFHEFVDIVIAHELHVDGDCNCMGEELTDCPGNLYGSTCTAHTSDGLLSVVLELQDYLMCPSVPPFEAMCLWQFLEQTQKVKRTSSSMNSLQEQCNACEDAAAWSGSERPAYSCRFRAPFTDHAHPQFNTHDLCIQNTFVVPVLLGDSIPLPRKSDFRMEDFCRAMLLLFHAWRKPSDLLENYSCWTEAFDAYQFSDNASRIISNFLIELESKPSSDLYLNKPNEFDVELLREVLILDSELDLAEESDSEGFDSDHLDGHGRGALPVDEQDIIVMSRALHRDHKHAEEPSAIEGRVIERKRKRPQRTVHEDDIDIVVSSSHKQPFVLREPLSTKITRTPCWKYRLRCFSFTNYPLPGTMDVPYASGGQCREYHDALVPVLDESYTLFEIFCSRNIGRRNYLWFPFPYSCATEWLGFANPNGLHDMGWSFLSYHYFPELHFDLLELNVARNSRTASWRYAEKGTEPQPKIWRNPRGPACKRYRLPRPSQKARAERKAKAARALLRNPFNPGLLDPVQSFLYDHLILDIY</sequence>
<evidence type="ECO:0000313" key="2">
    <source>
        <dbReference type="EMBL" id="KIN94900.1"/>
    </source>
</evidence>
<gene>
    <name evidence="2" type="ORF">M404DRAFT_34604</name>
</gene>
<dbReference type="HOGENOM" id="CLU_434830_0_0_1"/>